<reference evidence="2" key="1">
    <citation type="journal article" date="2023" name="Mol. Biol. Evol.">
        <title>Third-Generation Sequencing Reveals the Adaptive Role of the Epigenome in Three Deep-Sea Polychaetes.</title>
        <authorList>
            <person name="Perez M."/>
            <person name="Aroh O."/>
            <person name="Sun Y."/>
            <person name="Lan Y."/>
            <person name="Juniper S.K."/>
            <person name="Young C.R."/>
            <person name="Angers B."/>
            <person name="Qian P.Y."/>
        </authorList>
    </citation>
    <scope>NUCLEOTIDE SEQUENCE</scope>
    <source>
        <strain evidence="2">R07B-5</strain>
    </source>
</reference>
<comment type="caution">
    <text evidence="2">The sequence shown here is derived from an EMBL/GenBank/DDBJ whole genome shotgun (WGS) entry which is preliminary data.</text>
</comment>
<organism evidence="2 3">
    <name type="scientific">Ridgeia piscesae</name>
    <name type="common">Tubeworm</name>
    <dbReference type="NCBI Taxonomy" id="27915"/>
    <lineage>
        <taxon>Eukaryota</taxon>
        <taxon>Metazoa</taxon>
        <taxon>Spiralia</taxon>
        <taxon>Lophotrochozoa</taxon>
        <taxon>Annelida</taxon>
        <taxon>Polychaeta</taxon>
        <taxon>Sedentaria</taxon>
        <taxon>Canalipalpata</taxon>
        <taxon>Sabellida</taxon>
        <taxon>Siboglinidae</taxon>
        <taxon>Ridgeia</taxon>
    </lineage>
</organism>
<dbReference type="Proteomes" id="UP001209878">
    <property type="component" value="Unassembled WGS sequence"/>
</dbReference>
<keyword evidence="3" id="KW-1185">Reference proteome</keyword>
<evidence type="ECO:0000313" key="2">
    <source>
        <dbReference type="EMBL" id="KAK2179098.1"/>
    </source>
</evidence>
<evidence type="ECO:0000256" key="1">
    <source>
        <dbReference type="SAM" id="MobiDB-lite"/>
    </source>
</evidence>
<gene>
    <name evidence="2" type="ORF">NP493_514g01026</name>
</gene>
<proteinExistence type="predicted"/>
<dbReference type="EMBL" id="JAODUO010000514">
    <property type="protein sequence ID" value="KAK2179098.1"/>
    <property type="molecule type" value="Genomic_DNA"/>
</dbReference>
<evidence type="ECO:0000313" key="3">
    <source>
        <dbReference type="Proteomes" id="UP001209878"/>
    </source>
</evidence>
<feature type="region of interest" description="Disordered" evidence="1">
    <location>
        <begin position="1"/>
        <end position="22"/>
    </location>
</feature>
<protein>
    <submittedName>
        <fullName evidence="2">Uncharacterized protein</fullName>
    </submittedName>
</protein>
<accession>A0AAD9KYE8</accession>
<dbReference type="AlphaFoldDB" id="A0AAD9KYE8"/>
<feature type="compositionally biased region" description="Polar residues" evidence="1">
    <location>
        <begin position="1"/>
        <end position="14"/>
    </location>
</feature>
<sequence length="108" mass="11448">MRSVVNASLPQSLKATPPSVTCDDRTPRLDTCSRANRKAAAYCTPDADGAQHPLTPVMGNKPVISTSPGMYTKSPATLLLGGATHFKHIPLGHVEDGRRCRIAVRAGL</sequence>
<name>A0AAD9KYE8_RIDPI</name>